<dbReference type="Proteomes" id="UP001152519">
    <property type="component" value="Unassembled WGS sequence"/>
</dbReference>
<keyword evidence="2" id="KW-0560">Oxidoreductase</keyword>
<proteinExistence type="predicted"/>
<evidence type="ECO:0000313" key="3">
    <source>
        <dbReference type="Proteomes" id="UP001152519"/>
    </source>
</evidence>
<dbReference type="InterPro" id="IPR051604">
    <property type="entry name" value="Ergot_Alk_Oxidoreductase"/>
</dbReference>
<dbReference type="EMBL" id="CAJSLV010000002">
    <property type="protein sequence ID" value="CAG6391062.1"/>
    <property type="molecule type" value="Genomic_DNA"/>
</dbReference>
<dbReference type="AlphaFoldDB" id="A0A9W4GNZ3"/>
<feature type="domain" description="NAD(P)-binding" evidence="1">
    <location>
        <begin position="17"/>
        <end position="192"/>
    </location>
</feature>
<accession>A0A9W4GNZ3</accession>
<name>A0A9W4GNZ3_9ACTN</name>
<evidence type="ECO:0000313" key="2">
    <source>
        <dbReference type="EMBL" id="CAG6391062.1"/>
    </source>
</evidence>
<organism evidence="2 3">
    <name type="scientific">Actinacidiphila cocklensis</name>
    <dbReference type="NCBI Taxonomy" id="887465"/>
    <lineage>
        <taxon>Bacteria</taxon>
        <taxon>Bacillati</taxon>
        <taxon>Actinomycetota</taxon>
        <taxon>Actinomycetes</taxon>
        <taxon>Kitasatosporales</taxon>
        <taxon>Streptomycetaceae</taxon>
        <taxon>Actinacidiphila</taxon>
    </lineage>
</organism>
<reference evidence="2" key="1">
    <citation type="submission" date="2021-05" db="EMBL/GenBank/DDBJ databases">
        <authorList>
            <person name="Arsene-Ploetze F."/>
        </authorList>
    </citation>
    <scope>NUCLEOTIDE SEQUENCE</scope>
    <source>
        <strain evidence="2">DSM 42138</strain>
    </source>
</reference>
<dbReference type="EC" id="1.7.-.-" evidence="2"/>
<protein>
    <submittedName>
        <fullName evidence="2">NAD(P)H azoreductase</fullName>
        <ecNumber evidence="2">1.7.-.-</ecNumber>
    </submittedName>
</protein>
<evidence type="ECO:0000259" key="1">
    <source>
        <dbReference type="Pfam" id="PF13460"/>
    </source>
</evidence>
<comment type="caution">
    <text evidence="2">The sequence shown here is derived from an EMBL/GenBank/DDBJ whole genome shotgun (WGS) entry which is preliminary data.</text>
</comment>
<dbReference type="Gene3D" id="3.90.25.10">
    <property type="entry name" value="UDP-galactose 4-epimerase, domain 1"/>
    <property type="match status" value="1"/>
</dbReference>
<dbReference type="InterPro" id="IPR016040">
    <property type="entry name" value="NAD(P)-bd_dom"/>
</dbReference>
<dbReference type="PANTHER" id="PTHR43162">
    <property type="match status" value="1"/>
</dbReference>
<dbReference type="GO" id="GO:0016491">
    <property type="term" value="F:oxidoreductase activity"/>
    <property type="evidence" value="ECO:0007669"/>
    <property type="project" value="UniProtKB-KW"/>
</dbReference>
<sequence>MTHTTGEHRRHTILVTGATGNVGPYAVRQLLEAGAAVRALVLKDDPNLHRLPEGVELHYGDLADPDSVEAALPGVDGVFWMWPFFALNTRTAPEVLKRIAAHAERVAVVSSVGVHLGIEPVDNNCHAYLEKLLEQSDLEWTFLRTTGFMANSLGFAPQIRTSGTVQFPYGDAVRTSVHESDLAAVGVRALTEDGHAGRKYLVTGPEALSQREQVQIIGEVLGRTLEWEDIHHDAARKAMVDTGWPPSYADGALDYFADLCQTPEPGSTVVADTTGRPARSFREWAVEHADAFR</sequence>
<keyword evidence="3" id="KW-1185">Reference proteome</keyword>
<dbReference type="SUPFAM" id="SSF51735">
    <property type="entry name" value="NAD(P)-binding Rossmann-fold domains"/>
    <property type="match status" value="1"/>
</dbReference>
<dbReference type="Pfam" id="PF13460">
    <property type="entry name" value="NAD_binding_10"/>
    <property type="match status" value="1"/>
</dbReference>
<gene>
    <name evidence="2" type="ORF">SCOCK_100128</name>
</gene>
<dbReference type="InterPro" id="IPR036291">
    <property type="entry name" value="NAD(P)-bd_dom_sf"/>
</dbReference>
<dbReference type="RefSeq" id="WP_251484368.1">
    <property type="nucleotide sequence ID" value="NZ_CAJSLV010000002.1"/>
</dbReference>
<dbReference type="Gene3D" id="3.40.50.720">
    <property type="entry name" value="NAD(P)-binding Rossmann-like Domain"/>
    <property type="match status" value="1"/>
</dbReference>
<dbReference type="PANTHER" id="PTHR43162:SF1">
    <property type="entry name" value="PRESTALK A DIFFERENTIATION PROTEIN A"/>
    <property type="match status" value="1"/>
</dbReference>